<comment type="caution">
    <text evidence="2">The sequence shown here is derived from an EMBL/GenBank/DDBJ whole genome shotgun (WGS) entry which is preliminary data.</text>
</comment>
<feature type="region of interest" description="Disordered" evidence="1">
    <location>
        <begin position="1"/>
        <end position="39"/>
    </location>
</feature>
<accession>A0A5B0PE37</accession>
<evidence type="ECO:0000313" key="2">
    <source>
        <dbReference type="EMBL" id="KAA1099323.1"/>
    </source>
</evidence>
<protein>
    <submittedName>
        <fullName evidence="2">Uncharacterized protein</fullName>
    </submittedName>
</protein>
<proteinExistence type="predicted"/>
<keyword evidence="3" id="KW-1185">Reference proteome</keyword>
<gene>
    <name evidence="2" type="ORF">PGT21_003556</name>
</gene>
<dbReference type="Proteomes" id="UP000324748">
    <property type="component" value="Unassembled WGS sequence"/>
</dbReference>
<evidence type="ECO:0000313" key="3">
    <source>
        <dbReference type="Proteomes" id="UP000324748"/>
    </source>
</evidence>
<name>A0A5B0PE37_PUCGR</name>
<dbReference type="OrthoDB" id="10591685at2759"/>
<feature type="compositionally biased region" description="Polar residues" evidence="1">
    <location>
        <begin position="12"/>
        <end position="23"/>
    </location>
</feature>
<feature type="compositionally biased region" description="Basic and acidic residues" evidence="1">
    <location>
        <begin position="1"/>
        <end position="11"/>
    </location>
</feature>
<sequence>MFDSSDRHERPSSNASSPHQATSGTDDEGDEDDGGEGFPVECASLKSANGWIEATESSVLRSTKIKSGKCLFQFYGREEPVTVTPEAPPIAAEILSNILAINLRLSQVYLNSSKAPIDIFKSPQHAWYFVRRLVGLELRWEAARAWKLTDLSLNSASPRKDPLLPPRVRSDDDHAYSWDSSSGETSIAAESLPILSYLIHNFLLTLPIIRDTVSVVAKCAS</sequence>
<feature type="compositionally biased region" description="Acidic residues" evidence="1">
    <location>
        <begin position="25"/>
        <end position="35"/>
    </location>
</feature>
<reference evidence="2 3" key="1">
    <citation type="submission" date="2019-05" db="EMBL/GenBank/DDBJ databases">
        <title>Emergence of the Ug99 lineage of the wheat stem rust pathogen through somatic hybridization.</title>
        <authorList>
            <person name="Li F."/>
            <person name="Upadhyaya N.M."/>
            <person name="Sperschneider J."/>
            <person name="Matny O."/>
            <person name="Nguyen-Phuc H."/>
            <person name="Mago R."/>
            <person name="Raley C."/>
            <person name="Miller M.E."/>
            <person name="Silverstein K.A.T."/>
            <person name="Henningsen E."/>
            <person name="Hirsch C.D."/>
            <person name="Visser B."/>
            <person name="Pretorius Z.A."/>
            <person name="Steffenson B.J."/>
            <person name="Schwessinger B."/>
            <person name="Dodds P.N."/>
            <person name="Figueroa M."/>
        </authorList>
    </citation>
    <scope>NUCLEOTIDE SEQUENCE [LARGE SCALE GENOMIC DNA]</scope>
    <source>
        <strain evidence="2">21-0</strain>
    </source>
</reference>
<organism evidence="2 3">
    <name type="scientific">Puccinia graminis f. sp. tritici</name>
    <dbReference type="NCBI Taxonomy" id="56615"/>
    <lineage>
        <taxon>Eukaryota</taxon>
        <taxon>Fungi</taxon>
        <taxon>Dikarya</taxon>
        <taxon>Basidiomycota</taxon>
        <taxon>Pucciniomycotina</taxon>
        <taxon>Pucciniomycetes</taxon>
        <taxon>Pucciniales</taxon>
        <taxon>Pucciniaceae</taxon>
        <taxon>Puccinia</taxon>
    </lineage>
</organism>
<evidence type="ECO:0000256" key="1">
    <source>
        <dbReference type="SAM" id="MobiDB-lite"/>
    </source>
</evidence>
<dbReference type="EMBL" id="VSWC01000054">
    <property type="protein sequence ID" value="KAA1099323.1"/>
    <property type="molecule type" value="Genomic_DNA"/>
</dbReference>
<dbReference type="AlphaFoldDB" id="A0A5B0PE37"/>